<dbReference type="Pfam" id="PF23571">
    <property type="entry name" value="GH3_M"/>
    <property type="match status" value="1"/>
</dbReference>
<reference evidence="4" key="2">
    <citation type="submission" date="2015-01" db="EMBL/GenBank/DDBJ databases">
        <title>Evolutionary Origins and Diversification of the Mycorrhizal Mutualists.</title>
        <authorList>
            <consortium name="DOE Joint Genome Institute"/>
            <consortium name="Mycorrhizal Genomics Consortium"/>
            <person name="Kohler A."/>
            <person name="Kuo A."/>
            <person name="Nagy L.G."/>
            <person name="Floudas D."/>
            <person name="Copeland A."/>
            <person name="Barry K.W."/>
            <person name="Cichocki N."/>
            <person name="Veneault-Fourrey C."/>
            <person name="LaButti K."/>
            <person name="Lindquist E.A."/>
            <person name="Lipzen A."/>
            <person name="Lundell T."/>
            <person name="Morin E."/>
            <person name="Murat C."/>
            <person name="Riley R."/>
            <person name="Ohm R."/>
            <person name="Sun H."/>
            <person name="Tunlid A."/>
            <person name="Henrissat B."/>
            <person name="Grigoriev I.V."/>
            <person name="Hibbett D.S."/>
            <person name="Martin F."/>
        </authorList>
    </citation>
    <scope>NUCLEOTIDE SEQUENCE [LARGE SCALE GENOMIC DNA]</scope>
    <source>
        <strain evidence="4">Ve08.2h10</strain>
    </source>
</reference>
<name>A0A0D0DSR3_9AGAM</name>
<protein>
    <recommendedName>
        <fullName evidence="5">GH3 auxin-responsive promoter</fullName>
    </recommendedName>
</protein>
<dbReference type="InterPro" id="IPR055377">
    <property type="entry name" value="GH3_M"/>
</dbReference>
<dbReference type="PANTHER" id="PTHR31901:SF9">
    <property type="entry name" value="GH3 DOMAIN-CONTAINING PROTEIN"/>
    <property type="match status" value="1"/>
</dbReference>
<keyword evidence="4" id="KW-1185">Reference proteome</keyword>
<dbReference type="GO" id="GO:0016881">
    <property type="term" value="F:acid-amino acid ligase activity"/>
    <property type="evidence" value="ECO:0007669"/>
    <property type="project" value="TreeGrafter"/>
</dbReference>
<feature type="domain" description="GH3 C-terminal" evidence="2">
    <location>
        <begin position="464"/>
        <end position="574"/>
    </location>
</feature>
<evidence type="ECO:0008006" key="5">
    <source>
        <dbReference type="Google" id="ProtNLM"/>
    </source>
</evidence>
<feature type="domain" description="GH3 middle" evidence="1">
    <location>
        <begin position="384"/>
        <end position="448"/>
    </location>
</feature>
<dbReference type="InterPro" id="IPR055378">
    <property type="entry name" value="GH3_C"/>
</dbReference>
<dbReference type="InParanoid" id="A0A0D0DSR3"/>
<evidence type="ECO:0000313" key="4">
    <source>
        <dbReference type="Proteomes" id="UP000054538"/>
    </source>
</evidence>
<dbReference type="EMBL" id="KN824977">
    <property type="protein sequence ID" value="KIK96613.1"/>
    <property type="molecule type" value="Genomic_DNA"/>
</dbReference>
<proteinExistence type="predicted"/>
<evidence type="ECO:0000259" key="2">
    <source>
        <dbReference type="Pfam" id="PF23572"/>
    </source>
</evidence>
<dbReference type="OrthoDB" id="10004661at2759"/>
<reference evidence="3 4" key="1">
    <citation type="submission" date="2014-04" db="EMBL/GenBank/DDBJ databases">
        <authorList>
            <consortium name="DOE Joint Genome Institute"/>
            <person name="Kuo A."/>
            <person name="Kohler A."/>
            <person name="Jargeat P."/>
            <person name="Nagy L.G."/>
            <person name="Floudas D."/>
            <person name="Copeland A."/>
            <person name="Barry K.W."/>
            <person name="Cichocki N."/>
            <person name="Veneault-Fourrey C."/>
            <person name="LaButti K."/>
            <person name="Lindquist E.A."/>
            <person name="Lipzen A."/>
            <person name="Lundell T."/>
            <person name="Morin E."/>
            <person name="Murat C."/>
            <person name="Sun H."/>
            <person name="Tunlid A."/>
            <person name="Henrissat B."/>
            <person name="Grigoriev I.V."/>
            <person name="Hibbett D.S."/>
            <person name="Martin F."/>
            <person name="Nordberg H.P."/>
            <person name="Cantor M.N."/>
            <person name="Hua S.X."/>
        </authorList>
    </citation>
    <scope>NUCLEOTIDE SEQUENCE [LARGE SCALE GENOMIC DNA]</scope>
    <source>
        <strain evidence="3 4">Ve08.2h10</strain>
    </source>
</reference>
<gene>
    <name evidence="3" type="ORF">PAXRUDRAFT_825758</name>
</gene>
<dbReference type="PANTHER" id="PTHR31901">
    <property type="entry name" value="GH3 DOMAIN-CONTAINING PROTEIN"/>
    <property type="match status" value="1"/>
</dbReference>
<evidence type="ECO:0000259" key="1">
    <source>
        <dbReference type="Pfam" id="PF23571"/>
    </source>
</evidence>
<dbReference type="Pfam" id="PF03321">
    <property type="entry name" value="GH3"/>
    <property type="match status" value="1"/>
</dbReference>
<sequence>MSSSRIPEPIPVLTPELFDRLKGRTEGTLANLIKTNKDTRYVCESPVFSGFRSALDALGETDDDVQDDMLLESYRTSIPLTTYDSYEPFVNKFFERNCRESDVKDMFSPGLPYFMAVSSATSSKNAKFFAKYRHAPGTSYESVDKNANPVSDSGGKNCIVYSLNYRQLIDVQDDEGATVKKFPVTLMSAGSIRMQNGMDVEKDPWMIKLTAPRATSPVAVSFIRKYRSFLLMHVLFALAEPKLETVNTLFGTVFVDMIRYMEEEWDMLLDAIETGVLPNWDGIDHVLQYLEPNFPPRPERAADLRAIGKAITQPGWLKRVWPMLKVVIGIASGVFSAVIPKMRHYLGPDVLMQSLGFTASETYIGTVYNPANLNLFKVASDDVIEYLDVSKKESASSLVPAYEIAAGHRYEIVVTTRDGMWRYRLGDIIEVAGFDPNDGSPILRYVERRNVAIRLGGAMTSEKQLADAIFAAQDALGSIVEFTVVVDDRTMPPTFGYLVEVQGELRATAAQAPAQVEADLCRSNPNIKRSLELQTIGSPTIRVLRPGTFRDYRRLKIEASNSGSGQMKVPAVMWDQTAQEWMLQRVEREAAGEPI</sequence>
<dbReference type="AlphaFoldDB" id="A0A0D0DSR3"/>
<dbReference type="InterPro" id="IPR004993">
    <property type="entry name" value="GH3"/>
</dbReference>
<evidence type="ECO:0000313" key="3">
    <source>
        <dbReference type="EMBL" id="KIK96613.1"/>
    </source>
</evidence>
<dbReference type="Pfam" id="PF23572">
    <property type="entry name" value="GH3_C"/>
    <property type="match status" value="1"/>
</dbReference>
<organism evidence="3 4">
    <name type="scientific">Paxillus rubicundulus Ve08.2h10</name>
    <dbReference type="NCBI Taxonomy" id="930991"/>
    <lineage>
        <taxon>Eukaryota</taxon>
        <taxon>Fungi</taxon>
        <taxon>Dikarya</taxon>
        <taxon>Basidiomycota</taxon>
        <taxon>Agaricomycotina</taxon>
        <taxon>Agaricomycetes</taxon>
        <taxon>Agaricomycetidae</taxon>
        <taxon>Boletales</taxon>
        <taxon>Paxilineae</taxon>
        <taxon>Paxillaceae</taxon>
        <taxon>Paxillus</taxon>
    </lineage>
</organism>
<accession>A0A0D0DSR3</accession>
<dbReference type="Proteomes" id="UP000054538">
    <property type="component" value="Unassembled WGS sequence"/>
</dbReference>
<dbReference type="GO" id="GO:0005737">
    <property type="term" value="C:cytoplasm"/>
    <property type="evidence" value="ECO:0007669"/>
    <property type="project" value="TreeGrafter"/>
</dbReference>
<dbReference type="HOGENOM" id="CLU_032936_0_0_1"/>